<dbReference type="Proteomes" id="UP000678499">
    <property type="component" value="Unassembled WGS sequence"/>
</dbReference>
<sequence length="271" mass="31333">MAYLPPPEEYAAGSEGTYDYMKMEMSSCFDPDLMDVWVLTELSHWDHEWERCVVLSEDYLYLAQYDFTNRSVKCLRKTIKLSNVKDITIGTMCYPEFTLSPRRCNLGIRINWGDKCDPCAKVYWNPASEKVPYVVLMSHPLSLYRKLPNGTKGRHFSIFDFAKTFLPLIKVSGLYNIPVYSAPICMETYLGLGSILYNAHEWGYDKQRKGYVGMWKCDPLIPDDDDEQEALMDDEVVDRSPPRRCSRDDSPPFITEPETVELLTACDRTKC</sequence>
<gene>
    <name evidence="2" type="ORF">NMOB1V02_LOCUS11169</name>
</gene>
<name>A0A7R9BYH0_9CRUS</name>
<feature type="domain" description="Inositol phosphatase" evidence="1">
    <location>
        <begin position="31"/>
        <end position="112"/>
    </location>
</feature>
<dbReference type="AlphaFoldDB" id="A0A7R9BYH0"/>
<accession>A0A7R9BYH0</accession>
<evidence type="ECO:0000313" key="3">
    <source>
        <dbReference type="Proteomes" id="UP000678499"/>
    </source>
</evidence>
<dbReference type="InterPro" id="IPR022158">
    <property type="entry name" value="Inositol_phosphatase"/>
</dbReference>
<dbReference type="GO" id="GO:0005737">
    <property type="term" value="C:cytoplasm"/>
    <property type="evidence" value="ECO:0007669"/>
    <property type="project" value="TreeGrafter"/>
</dbReference>
<dbReference type="OrthoDB" id="10012704at2759"/>
<reference evidence="2" key="1">
    <citation type="submission" date="2020-11" db="EMBL/GenBank/DDBJ databases">
        <authorList>
            <person name="Tran Van P."/>
        </authorList>
    </citation>
    <scope>NUCLEOTIDE SEQUENCE</scope>
</reference>
<evidence type="ECO:0000259" key="1">
    <source>
        <dbReference type="Pfam" id="PF12456"/>
    </source>
</evidence>
<keyword evidence="3" id="KW-1185">Reference proteome</keyword>
<dbReference type="EMBL" id="CAJPEX010005620">
    <property type="protein sequence ID" value="CAG0923706.1"/>
    <property type="molecule type" value="Genomic_DNA"/>
</dbReference>
<proteinExistence type="predicted"/>
<protein>
    <recommendedName>
        <fullName evidence="1">Inositol phosphatase domain-containing protein</fullName>
    </recommendedName>
</protein>
<dbReference type="EMBL" id="OA887657">
    <property type="protein sequence ID" value="CAD7283554.1"/>
    <property type="molecule type" value="Genomic_DNA"/>
</dbReference>
<evidence type="ECO:0000313" key="2">
    <source>
        <dbReference type="EMBL" id="CAD7283554.1"/>
    </source>
</evidence>
<dbReference type="Pfam" id="PF12456">
    <property type="entry name" value="hSac2"/>
    <property type="match status" value="1"/>
</dbReference>
<organism evidence="2">
    <name type="scientific">Notodromas monacha</name>
    <dbReference type="NCBI Taxonomy" id="399045"/>
    <lineage>
        <taxon>Eukaryota</taxon>
        <taxon>Metazoa</taxon>
        <taxon>Ecdysozoa</taxon>
        <taxon>Arthropoda</taxon>
        <taxon>Crustacea</taxon>
        <taxon>Oligostraca</taxon>
        <taxon>Ostracoda</taxon>
        <taxon>Podocopa</taxon>
        <taxon>Podocopida</taxon>
        <taxon>Cypridocopina</taxon>
        <taxon>Cypridoidea</taxon>
        <taxon>Cyprididae</taxon>
        <taxon>Notodromas</taxon>
    </lineage>
</organism>
<dbReference type="InterPro" id="IPR040242">
    <property type="entry name" value="TPRG1-like"/>
</dbReference>
<dbReference type="PANTHER" id="PTHR31108">
    <property type="entry name" value="TUMOR PROTEIN P63-REGULATED GENE 1-LIKE PROTEIN"/>
    <property type="match status" value="1"/>
</dbReference>
<dbReference type="PANTHER" id="PTHR31108:SF1">
    <property type="entry name" value="HSAC2 DOMAIN-CONTAINING PROTEIN"/>
    <property type="match status" value="1"/>
</dbReference>